<accession>A0A5B7C0W7</accession>
<dbReference type="Pfam" id="PF13889">
    <property type="entry name" value="Chromosome_seg"/>
    <property type="match status" value="1"/>
</dbReference>
<dbReference type="InterPro" id="IPR051506">
    <property type="entry name" value="ATOS_Transcription_Regulators"/>
</dbReference>
<reference evidence="2" key="1">
    <citation type="submission" date="2019-08" db="EMBL/GenBank/DDBJ databases">
        <title>Reference gene set and small RNA set construction with multiple tissues from Davidia involucrata Baill.</title>
        <authorList>
            <person name="Yang H."/>
            <person name="Zhou C."/>
            <person name="Li G."/>
            <person name="Wang J."/>
            <person name="Gao P."/>
            <person name="Wang M."/>
            <person name="Wang R."/>
            <person name="Zhao Y."/>
        </authorList>
    </citation>
    <scope>NUCLEOTIDE SEQUENCE</scope>
    <source>
        <tissue evidence="2">Mixed with DoveR01_LX</tissue>
    </source>
</reference>
<dbReference type="AlphaFoldDB" id="A0A5B7C0W7"/>
<dbReference type="SMART" id="SM01177">
    <property type="entry name" value="DUF4210"/>
    <property type="match status" value="1"/>
</dbReference>
<dbReference type="EMBL" id="GHES01043909">
    <property type="protein sequence ID" value="MPA74468.1"/>
    <property type="molecule type" value="Transcribed_RNA"/>
</dbReference>
<dbReference type="PANTHER" id="PTHR13199">
    <property type="entry name" value="GH03947P"/>
    <property type="match status" value="1"/>
</dbReference>
<evidence type="ECO:0000313" key="2">
    <source>
        <dbReference type="EMBL" id="MPA74468.1"/>
    </source>
</evidence>
<dbReference type="InterPro" id="IPR033473">
    <property type="entry name" value="Atos-like_C"/>
</dbReference>
<gene>
    <name evidence="2" type="ORF">Din_043909</name>
</gene>
<protein>
    <recommendedName>
        <fullName evidence="1">Atos-like conserved domain-containing protein</fullName>
    </recommendedName>
</protein>
<dbReference type="PANTHER" id="PTHR13199:SF11">
    <property type="entry name" value="PROTEIN ATOSSA"/>
    <property type="match status" value="1"/>
</dbReference>
<evidence type="ECO:0000259" key="1">
    <source>
        <dbReference type="SMART" id="SM01177"/>
    </source>
</evidence>
<proteinExistence type="predicted"/>
<feature type="domain" description="Atos-like conserved" evidence="1">
    <location>
        <begin position="399"/>
        <end position="458"/>
    </location>
</feature>
<name>A0A5B7C0W7_DAVIN</name>
<organism evidence="2">
    <name type="scientific">Davidia involucrata</name>
    <name type="common">Dove tree</name>
    <dbReference type="NCBI Taxonomy" id="16924"/>
    <lineage>
        <taxon>Eukaryota</taxon>
        <taxon>Viridiplantae</taxon>
        <taxon>Streptophyta</taxon>
        <taxon>Embryophyta</taxon>
        <taxon>Tracheophyta</taxon>
        <taxon>Spermatophyta</taxon>
        <taxon>Magnoliopsida</taxon>
        <taxon>eudicotyledons</taxon>
        <taxon>Gunneridae</taxon>
        <taxon>Pentapetalae</taxon>
        <taxon>asterids</taxon>
        <taxon>Cornales</taxon>
        <taxon>Nyssaceae</taxon>
        <taxon>Davidia</taxon>
    </lineage>
</organism>
<sequence>MGLPQVSNRIAEEVAASLSTFVQTPPRLVGMSSCDLSGMHVGYPGKMPGDFPCSSLKEFSKEPDALNLHKDSTANIQRLKIGSTEINGWFIHKGGRNVQSPVSRIVGFESRSLNSPANVFEENQPDGMHPSDVVSNTGNATETAGSLVRKRLLSPLNGMLLQDQFNGESLDIASTIYKSDSQVSSDNYNVTVLQEHKKLNIGNSSYFSPLTRSTSSFPEKKNSLDDNFGTGFSFFPDGPLLENKEPLSRNLFSSSPGETCLGGTTEVRSQTGTINIPPKKVVSSPLSLSPLGPKFSGRTKALGGRGVNREELDDYYLTLKDMEQSLNGTIPGISSSHREDSSMASKSFQDVDVLQKKFDQFTPESTTGMGGQWGWDSALKPQCIKLVRTLSGLPVRRSLVGSFEESLLSGRLSSGIVSQKIEGFLAVLNETGGNFSPRPQKLPFAVNSVDGNNYLLYYSSIDLAGHSPSNKCRGLKMKRSLSIDDKQAEKSRLRIPMKGRIQLVLSNPEKTPIHTFFCNYDLSDMPAGTKTFLRQKVTLASSAPASVLGNGERKDPDMKNDIKPSFISKAGHSLQHSGGFSNLNGVDVVHPIRSANEGAKVMETEIPVNAGDLASQSQIKKDIGSLASCCGMLNSSECIMTGLEDNNTLNTSHMSESKSVNGPSKVNENTTGSGVLRYALHLRFLCPLPKKCSRTVQRCKSDPFSAPSRNDTDIESERRFYLYNDMRVVFPQRHSDADEGKLCVEYHFPSDPKYFSIN</sequence>
<dbReference type="InterPro" id="IPR025261">
    <property type="entry name" value="Atos-like_cons_dom"/>
</dbReference>